<dbReference type="RefSeq" id="XP_046064899.1">
    <property type="nucleotide sequence ID" value="XM_046205361.1"/>
</dbReference>
<protein>
    <submittedName>
        <fullName evidence="1">Uncharacterized protein</fullName>
    </submittedName>
</protein>
<reference evidence="1" key="2">
    <citation type="submission" date="2021-01" db="EMBL/GenBank/DDBJ databases">
        <authorList>
            <person name="Schikora-Tamarit M.A."/>
        </authorList>
    </citation>
    <scope>NUCLEOTIDE SEQUENCE</scope>
    <source>
        <strain evidence="1">CBS6075</strain>
    </source>
</reference>
<proteinExistence type="predicted"/>
<dbReference type="Proteomes" id="UP000769157">
    <property type="component" value="Unassembled WGS sequence"/>
</dbReference>
<gene>
    <name evidence="1" type="ORF">OGAPHI_000428</name>
</gene>
<name>A0A9P8PGB9_9ASCO</name>
<evidence type="ECO:0000313" key="2">
    <source>
        <dbReference type="Proteomes" id="UP000769157"/>
    </source>
</evidence>
<reference evidence="1" key="1">
    <citation type="journal article" date="2021" name="Open Biol.">
        <title>Shared evolutionary footprints suggest mitochondrial oxidative damage underlies multiple complex I losses in fungi.</title>
        <authorList>
            <person name="Schikora-Tamarit M.A."/>
            <person name="Marcet-Houben M."/>
            <person name="Nosek J."/>
            <person name="Gabaldon T."/>
        </authorList>
    </citation>
    <scope>NUCLEOTIDE SEQUENCE</scope>
    <source>
        <strain evidence="1">CBS6075</strain>
    </source>
</reference>
<organism evidence="1 2">
    <name type="scientific">Ogataea philodendri</name>
    <dbReference type="NCBI Taxonomy" id="1378263"/>
    <lineage>
        <taxon>Eukaryota</taxon>
        <taxon>Fungi</taxon>
        <taxon>Dikarya</taxon>
        <taxon>Ascomycota</taxon>
        <taxon>Saccharomycotina</taxon>
        <taxon>Pichiomycetes</taxon>
        <taxon>Pichiales</taxon>
        <taxon>Pichiaceae</taxon>
        <taxon>Ogataea</taxon>
    </lineage>
</organism>
<accession>A0A9P8PGB9</accession>
<dbReference type="GeneID" id="70232396"/>
<keyword evidence="2" id="KW-1185">Reference proteome</keyword>
<dbReference type="EMBL" id="JAEUBE010000055">
    <property type="protein sequence ID" value="KAH3671723.1"/>
    <property type="molecule type" value="Genomic_DNA"/>
</dbReference>
<evidence type="ECO:0000313" key="1">
    <source>
        <dbReference type="EMBL" id="KAH3671723.1"/>
    </source>
</evidence>
<dbReference type="AlphaFoldDB" id="A0A9P8PGB9"/>
<sequence>MLAQNWIKRSKQDNLRHRFRVSRQINSLSSNTFVSLVFKEAKYFTIEFGSINSNPDLVSWSLNSFLPSLSATNSSLGWKTEAAIETFKFSTRDKTDPSWDDSNCNDIVILNTSFVAN</sequence>
<comment type="caution">
    <text evidence="1">The sequence shown here is derived from an EMBL/GenBank/DDBJ whole genome shotgun (WGS) entry which is preliminary data.</text>
</comment>